<protein>
    <submittedName>
        <fullName evidence="2">Uncharacterized protein</fullName>
    </submittedName>
</protein>
<evidence type="ECO:0000313" key="1">
    <source>
        <dbReference type="EMBL" id="CAG5073535.1"/>
    </source>
</evidence>
<dbReference type="EMBL" id="CAJNRD030001114">
    <property type="protein sequence ID" value="CAG5073535.1"/>
    <property type="molecule type" value="Genomic_DNA"/>
</dbReference>
<evidence type="ECO:0000313" key="3">
    <source>
        <dbReference type="Proteomes" id="UP000786811"/>
    </source>
</evidence>
<keyword evidence="3" id="KW-1185">Reference proteome</keyword>
<dbReference type="Proteomes" id="UP000786811">
    <property type="component" value="Unassembled WGS sequence"/>
</dbReference>
<evidence type="ECO:0000313" key="2">
    <source>
        <dbReference type="EMBL" id="CAG5093283.1"/>
    </source>
</evidence>
<dbReference type="AlphaFoldDB" id="A0A8J2HBS3"/>
<sequence length="165" mass="19842">MEIILDMQEFRGPHNKFIMKEFASITIQNEINGVEEITPTLFQQPYHWKSQSKHYQRFNTWITRNHYGLSWDTGNIPYCDINKVINYTTHDKKYIYVKGVEKKLWLQAFIASDKNIIDLEDFEFPTLKDNNIYDYCSHHYNLNKNMFVYYSCALKKCEISKQNCL</sequence>
<accession>A0A8J2HBS3</accession>
<dbReference type="OrthoDB" id="7612378at2759"/>
<comment type="caution">
    <text evidence="2">The sequence shown here is derived from an EMBL/GenBank/DDBJ whole genome shotgun (WGS) entry which is preliminary data.</text>
</comment>
<name>A0A8J2HBS3_COTCN</name>
<dbReference type="EMBL" id="CAJNRD030001120">
    <property type="protein sequence ID" value="CAG5093283.1"/>
    <property type="molecule type" value="Genomic_DNA"/>
</dbReference>
<proteinExistence type="predicted"/>
<reference evidence="2" key="1">
    <citation type="submission" date="2021-04" db="EMBL/GenBank/DDBJ databases">
        <authorList>
            <person name="Chebbi M.A.C M."/>
        </authorList>
    </citation>
    <scope>NUCLEOTIDE SEQUENCE</scope>
</reference>
<gene>
    <name evidence="1" type="ORF">HICCMSTLAB_LOCUS478</name>
    <name evidence="2" type="ORF">HICCMSTLAB_LOCUS6724</name>
</gene>
<organism evidence="2 3">
    <name type="scientific">Cotesia congregata</name>
    <name type="common">Parasitoid wasp</name>
    <name type="synonym">Apanteles congregatus</name>
    <dbReference type="NCBI Taxonomy" id="51543"/>
    <lineage>
        <taxon>Eukaryota</taxon>
        <taxon>Metazoa</taxon>
        <taxon>Ecdysozoa</taxon>
        <taxon>Arthropoda</taxon>
        <taxon>Hexapoda</taxon>
        <taxon>Insecta</taxon>
        <taxon>Pterygota</taxon>
        <taxon>Neoptera</taxon>
        <taxon>Endopterygota</taxon>
        <taxon>Hymenoptera</taxon>
        <taxon>Apocrita</taxon>
        <taxon>Ichneumonoidea</taxon>
        <taxon>Braconidae</taxon>
        <taxon>Microgastrinae</taxon>
        <taxon>Cotesia</taxon>
    </lineage>
</organism>